<evidence type="ECO:0000313" key="1">
    <source>
        <dbReference type="EMBL" id="KHK97186.1"/>
    </source>
</evidence>
<sequence>MRAIGAIYAGRSFILFSLDRPAAILYSVHEYSLITGSRQFVEAYFGDLDRAAEDLDEFWDDAYAIWGSNPAHAAEFEKRRAVVREQIRLW</sequence>
<gene>
    <name evidence="1" type="ORF">LK09_13075</name>
</gene>
<accession>A0A0B2A2C6</accession>
<keyword evidence="2" id="KW-1185">Reference proteome</keyword>
<organism evidence="1 2">
    <name type="scientific">Microbacterium mangrovi</name>
    <dbReference type="NCBI Taxonomy" id="1348253"/>
    <lineage>
        <taxon>Bacteria</taxon>
        <taxon>Bacillati</taxon>
        <taxon>Actinomycetota</taxon>
        <taxon>Actinomycetes</taxon>
        <taxon>Micrococcales</taxon>
        <taxon>Microbacteriaceae</taxon>
        <taxon>Microbacterium</taxon>
    </lineage>
</organism>
<proteinExistence type="predicted"/>
<name>A0A0B2A2C6_9MICO</name>
<dbReference type="EMBL" id="JTDK01000011">
    <property type="protein sequence ID" value="KHK97186.1"/>
    <property type="molecule type" value="Genomic_DNA"/>
</dbReference>
<comment type="caution">
    <text evidence="1">The sequence shown here is derived from an EMBL/GenBank/DDBJ whole genome shotgun (WGS) entry which is preliminary data.</text>
</comment>
<reference evidence="1 2" key="1">
    <citation type="submission" date="2014-11" db="EMBL/GenBank/DDBJ databases">
        <title>Genome sequence of Microbacterium mangrovi MUSC 115(T).</title>
        <authorList>
            <person name="Lee L.-H."/>
        </authorList>
    </citation>
    <scope>NUCLEOTIDE SEQUENCE [LARGE SCALE GENOMIC DNA]</scope>
    <source>
        <strain evidence="1 2">MUSC 115</strain>
    </source>
</reference>
<dbReference type="AlphaFoldDB" id="A0A0B2A2C6"/>
<protein>
    <submittedName>
        <fullName evidence="1">Uncharacterized protein</fullName>
    </submittedName>
</protein>
<dbReference type="Proteomes" id="UP000031030">
    <property type="component" value="Unassembled WGS sequence"/>
</dbReference>
<evidence type="ECO:0000313" key="2">
    <source>
        <dbReference type="Proteomes" id="UP000031030"/>
    </source>
</evidence>